<gene>
    <name evidence="1" type="ORF">QYB97_01765</name>
</gene>
<dbReference type="RefSeq" id="WP_301164239.1">
    <property type="nucleotide sequence ID" value="NZ_JAUHTR010000001.1"/>
</dbReference>
<organism evidence="1 2">
    <name type="scientific">Fictibacillus fluitans</name>
    <dbReference type="NCBI Taxonomy" id="3058422"/>
    <lineage>
        <taxon>Bacteria</taxon>
        <taxon>Bacillati</taxon>
        <taxon>Bacillota</taxon>
        <taxon>Bacilli</taxon>
        <taxon>Bacillales</taxon>
        <taxon>Fictibacillaceae</taxon>
        <taxon>Fictibacillus</taxon>
    </lineage>
</organism>
<name>A0ABT8HQZ2_9BACL</name>
<accession>A0ABT8HQZ2</accession>
<protein>
    <submittedName>
        <fullName evidence="1">Uncharacterized protein</fullName>
    </submittedName>
</protein>
<dbReference type="Proteomes" id="UP001172721">
    <property type="component" value="Unassembled WGS sequence"/>
</dbReference>
<sequence>MTTITTTDKKLAACILATIKGARLGAVRAMKEQEDIVVTLEVKFSEELSNDVQEVIKEFNRGSLKIDARLFTKEYGFVEHVVKIRSNRIK</sequence>
<evidence type="ECO:0000313" key="2">
    <source>
        <dbReference type="Proteomes" id="UP001172721"/>
    </source>
</evidence>
<reference evidence="1" key="1">
    <citation type="submission" date="2023-07" db="EMBL/GenBank/DDBJ databases">
        <title>Fictibacillus sp. isolated from freshwater pond.</title>
        <authorList>
            <person name="Kirdat K."/>
            <person name="Bhat A."/>
            <person name="Mourya A."/>
            <person name="Yadav A."/>
        </authorList>
    </citation>
    <scope>NUCLEOTIDE SEQUENCE</scope>
    <source>
        <strain evidence="1">NE201</strain>
    </source>
</reference>
<keyword evidence="2" id="KW-1185">Reference proteome</keyword>
<comment type="caution">
    <text evidence="1">The sequence shown here is derived from an EMBL/GenBank/DDBJ whole genome shotgun (WGS) entry which is preliminary data.</text>
</comment>
<evidence type="ECO:0000313" key="1">
    <source>
        <dbReference type="EMBL" id="MDN4523178.1"/>
    </source>
</evidence>
<dbReference type="EMBL" id="JAUHTR010000001">
    <property type="protein sequence ID" value="MDN4523178.1"/>
    <property type="molecule type" value="Genomic_DNA"/>
</dbReference>
<proteinExistence type="predicted"/>